<dbReference type="AlphaFoldDB" id="A0A5J9UNJ5"/>
<feature type="non-terminal residue" evidence="2">
    <location>
        <position position="1"/>
    </location>
</feature>
<feature type="compositionally biased region" description="Basic and acidic residues" evidence="1">
    <location>
        <begin position="117"/>
        <end position="126"/>
    </location>
</feature>
<dbReference type="EMBL" id="RWGY01000013">
    <property type="protein sequence ID" value="TVU25333.1"/>
    <property type="molecule type" value="Genomic_DNA"/>
</dbReference>
<name>A0A5J9UNJ5_9POAL</name>
<dbReference type="Proteomes" id="UP000324897">
    <property type="component" value="Chromosome 2"/>
</dbReference>
<reference evidence="2 3" key="1">
    <citation type="journal article" date="2019" name="Sci. Rep.">
        <title>A high-quality genome of Eragrostis curvula grass provides insights into Poaceae evolution and supports new strategies to enhance forage quality.</title>
        <authorList>
            <person name="Carballo J."/>
            <person name="Santos B.A.C.M."/>
            <person name="Zappacosta D."/>
            <person name="Garbus I."/>
            <person name="Selva J.P."/>
            <person name="Gallo C.A."/>
            <person name="Diaz A."/>
            <person name="Albertini E."/>
            <person name="Caccamo M."/>
            <person name="Echenique V."/>
        </authorList>
    </citation>
    <scope>NUCLEOTIDE SEQUENCE [LARGE SCALE GENOMIC DNA]</scope>
    <source>
        <strain evidence="3">cv. Victoria</strain>
        <tissue evidence="2">Leaf</tissue>
    </source>
</reference>
<evidence type="ECO:0000256" key="1">
    <source>
        <dbReference type="SAM" id="MobiDB-lite"/>
    </source>
</evidence>
<feature type="region of interest" description="Disordered" evidence="1">
    <location>
        <begin position="99"/>
        <end position="137"/>
    </location>
</feature>
<organism evidence="2 3">
    <name type="scientific">Eragrostis curvula</name>
    <name type="common">weeping love grass</name>
    <dbReference type="NCBI Taxonomy" id="38414"/>
    <lineage>
        <taxon>Eukaryota</taxon>
        <taxon>Viridiplantae</taxon>
        <taxon>Streptophyta</taxon>
        <taxon>Embryophyta</taxon>
        <taxon>Tracheophyta</taxon>
        <taxon>Spermatophyta</taxon>
        <taxon>Magnoliopsida</taxon>
        <taxon>Liliopsida</taxon>
        <taxon>Poales</taxon>
        <taxon>Poaceae</taxon>
        <taxon>PACMAD clade</taxon>
        <taxon>Chloridoideae</taxon>
        <taxon>Eragrostideae</taxon>
        <taxon>Eragrostidinae</taxon>
        <taxon>Eragrostis</taxon>
    </lineage>
</organism>
<accession>A0A5J9UNJ5</accession>
<evidence type="ECO:0000313" key="2">
    <source>
        <dbReference type="EMBL" id="TVU25333.1"/>
    </source>
</evidence>
<proteinExistence type="predicted"/>
<sequence length="214" mass="24086">MGRKRRNISWMQPRAQRALAFLAEHGVDHLGPVVHPPCVIHLGAVVHPPCVRHHGAVVHSPRVDQLEAIVHHLGAMVHPPQFLHQGAIVHPRRVLHEGAESPDLHRPLRRRPPWTMGREREPDPRVPKSSSRGVDGERVGVEASSAIVCKLIVERYPSFRGAARSSCRCIRLRRANVQVSTIARVSFDRLGKKIGLGLVYHWVFGKKEHVSRKK</sequence>
<evidence type="ECO:0000313" key="3">
    <source>
        <dbReference type="Proteomes" id="UP000324897"/>
    </source>
</evidence>
<gene>
    <name evidence="2" type="ORF">EJB05_27825</name>
</gene>
<protein>
    <submittedName>
        <fullName evidence="2">Uncharacterized protein</fullName>
    </submittedName>
</protein>
<dbReference type="Gramene" id="TVU25333">
    <property type="protein sequence ID" value="TVU25333"/>
    <property type="gene ID" value="EJB05_27825"/>
</dbReference>
<keyword evidence="3" id="KW-1185">Reference proteome</keyword>
<comment type="caution">
    <text evidence="2">The sequence shown here is derived from an EMBL/GenBank/DDBJ whole genome shotgun (WGS) entry which is preliminary data.</text>
</comment>